<keyword evidence="5 9" id="KW-0269">Exonuclease</keyword>
<dbReference type="SMART" id="SM00479">
    <property type="entry name" value="EXOIII"/>
    <property type="match status" value="1"/>
</dbReference>
<accession>A0A367JNY3</accession>
<comment type="caution">
    <text evidence="9">The sequence shown here is derived from an EMBL/GenBank/DDBJ whole genome shotgun (WGS) entry which is preliminary data.</text>
</comment>
<dbReference type="EMBL" id="PJQL01000941">
    <property type="protein sequence ID" value="RCH91643.1"/>
    <property type="molecule type" value="Genomic_DNA"/>
</dbReference>
<dbReference type="FunFam" id="3.30.420.10:FF:000031">
    <property type="entry name" value="RNA exonuclease 1"/>
    <property type="match status" value="1"/>
</dbReference>
<protein>
    <submittedName>
        <fullName evidence="9">RNA exonuclease 3</fullName>
    </submittedName>
</protein>
<dbReference type="InterPro" id="IPR013520">
    <property type="entry name" value="Ribonucl_H"/>
</dbReference>
<sequence length="521" mass="57822">MLPTLGLFKSLPCPLFPNCNRDPCVFSHERTRIDRPLQTIKRPKPETNSSSVTDTTATVKKQKVTTPSSLVSARSASSSSKEIPSPAASIVNKTKPVISKPTTASASTTTQIPKKPTQTTTGTGPPMILPNIRSKIPLNARQAIANRLFQEFKRIYTPILSQQPSIATEHAARQEENILNTTANLAGYKQLAMTILGRLKKRPACTGVEDTGIDGEWKDQAAKEKEMDDFLNNIDKCVASVEQLKELGYPLPDLFNAVPEQTFAITTVGGIATCDRCKKEYTVKNMLTKEDMETCTYHPLRMATVQRNGEKRRVYRCCGDAIDSNGCTRGPHVYKEESLTVLHQKMPFVSAPARDINGSKIRHKLVALDCEMGYTTAGIELIRLTVVDEQKNKLLDELVLPSNMVIDLNTRFSGVKTLEGAKYDLDGIRKKLFEYVDQDTIIVGHGLENDMCALRLVHTKVVDTVILYPHKAGLPFRNSLRSLASSVTKKFIQDSSDGHDSLEDASICIDLLKQYIIRKKQ</sequence>
<dbReference type="Proteomes" id="UP000252139">
    <property type="component" value="Unassembled WGS sequence"/>
</dbReference>
<feature type="region of interest" description="Disordered" evidence="7">
    <location>
        <begin position="38"/>
        <end position="127"/>
    </location>
</feature>
<evidence type="ECO:0000313" key="10">
    <source>
        <dbReference type="Proteomes" id="UP000252139"/>
    </source>
</evidence>
<name>A0A367JNY3_RHIAZ</name>
<evidence type="ECO:0000256" key="6">
    <source>
        <dbReference type="ARBA" id="ARBA00023242"/>
    </source>
</evidence>
<dbReference type="PANTHER" id="PTHR12801:SF115">
    <property type="entry name" value="FI18136P1-RELATED"/>
    <property type="match status" value="1"/>
</dbReference>
<evidence type="ECO:0000256" key="2">
    <source>
        <dbReference type="ARBA" id="ARBA00006357"/>
    </source>
</evidence>
<dbReference type="AlphaFoldDB" id="A0A367JNY3"/>
<comment type="subcellular location">
    <subcellularLocation>
        <location evidence="1">Nucleus</location>
    </subcellularLocation>
</comment>
<dbReference type="OrthoDB" id="8191639at2759"/>
<feature type="compositionally biased region" description="Low complexity" evidence="7">
    <location>
        <begin position="102"/>
        <end position="126"/>
    </location>
</feature>
<gene>
    <name evidence="9" type="primary">REX3_1</name>
    <name evidence="9" type="ORF">CU097_004970</name>
</gene>
<feature type="compositionally biased region" description="Low complexity" evidence="7">
    <location>
        <begin position="52"/>
        <end position="89"/>
    </location>
</feature>
<keyword evidence="3" id="KW-0540">Nuclease</keyword>
<keyword evidence="6" id="KW-0539">Nucleus</keyword>
<dbReference type="GO" id="GO:0003676">
    <property type="term" value="F:nucleic acid binding"/>
    <property type="evidence" value="ECO:0007669"/>
    <property type="project" value="InterPro"/>
</dbReference>
<feature type="domain" description="Exonuclease" evidence="8">
    <location>
        <begin position="364"/>
        <end position="521"/>
    </location>
</feature>
<evidence type="ECO:0000313" key="9">
    <source>
        <dbReference type="EMBL" id="RCH91643.1"/>
    </source>
</evidence>
<dbReference type="GO" id="GO:0010629">
    <property type="term" value="P:negative regulation of gene expression"/>
    <property type="evidence" value="ECO:0007669"/>
    <property type="project" value="UniProtKB-ARBA"/>
</dbReference>
<comment type="similarity">
    <text evidence="2">Belongs to the REXO1/REXO3 family.</text>
</comment>
<evidence type="ECO:0000256" key="1">
    <source>
        <dbReference type="ARBA" id="ARBA00004123"/>
    </source>
</evidence>
<evidence type="ECO:0000259" key="8">
    <source>
        <dbReference type="SMART" id="SM00479"/>
    </source>
</evidence>
<dbReference type="PANTHER" id="PTHR12801">
    <property type="entry name" value="RNA EXONUCLEASE REXO1 / RECO3 FAMILY MEMBER-RELATED"/>
    <property type="match status" value="1"/>
</dbReference>
<keyword evidence="4" id="KW-0378">Hydrolase</keyword>
<proteinExistence type="inferred from homology"/>
<evidence type="ECO:0000256" key="4">
    <source>
        <dbReference type="ARBA" id="ARBA00022801"/>
    </source>
</evidence>
<dbReference type="Gene3D" id="3.30.420.10">
    <property type="entry name" value="Ribonuclease H-like superfamily/Ribonuclease H"/>
    <property type="match status" value="1"/>
</dbReference>
<evidence type="ECO:0000256" key="7">
    <source>
        <dbReference type="SAM" id="MobiDB-lite"/>
    </source>
</evidence>
<reference evidence="9 10" key="1">
    <citation type="journal article" date="2018" name="G3 (Bethesda)">
        <title>Phylogenetic and Phylogenomic Definition of Rhizopus Species.</title>
        <authorList>
            <person name="Gryganskyi A.P."/>
            <person name="Golan J."/>
            <person name="Dolatabadi S."/>
            <person name="Mondo S."/>
            <person name="Robb S."/>
            <person name="Idnurm A."/>
            <person name="Muszewska A."/>
            <person name="Steczkiewicz K."/>
            <person name="Masonjones S."/>
            <person name="Liao H.L."/>
            <person name="Gajdeczka M.T."/>
            <person name="Anike F."/>
            <person name="Vuek A."/>
            <person name="Anishchenko I.M."/>
            <person name="Voigt K."/>
            <person name="de Hoog G.S."/>
            <person name="Smith M.E."/>
            <person name="Heitman J."/>
            <person name="Vilgalys R."/>
            <person name="Stajich J.E."/>
        </authorList>
    </citation>
    <scope>NUCLEOTIDE SEQUENCE [LARGE SCALE GENOMIC DNA]</scope>
    <source>
        <strain evidence="9 10">CBS 357.93</strain>
    </source>
</reference>
<dbReference type="CDD" id="cd06145">
    <property type="entry name" value="REX1_like"/>
    <property type="match status" value="1"/>
</dbReference>
<dbReference type="InterPro" id="IPR012337">
    <property type="entry name" value="RNaseH-like_sf"/>
</dbReference>
<evidence type="ECO:0000256" key="5">
    <source>
        <dbReference type="ARBA" id="ARBA00022839"/>
    </source>
</evidence>
<dbReference type="InterPro" id="IPR034922">
    <property type="entry name" value="REX1-like_exo"/>
</dbReference>
<evidence type="ECO:0000256" key="3">
    <source>
        <dbReference type="ARBA" id="ARBA00022722"/>
    </source>
</evidence>
<dbReference type="GO" id="GO:0004527">
    <property type="term" value="F:exonuclease activity"/>
    <property type="evidence" value="ECO:0007669"/>
    <property type="project" value="UniProtKB-KW"/>
</dbReference>
<organism evidence="9 10">
    <name type="scientific">Rhizopus azygosporus</name>
    <name type="common">Rhizopus microsporus var. azygosporus</name>
    <dbReference type="NCBI Taxonomy" id="86630"/>
    <lineage>
        <taxon>Eukaryota</taxon>
        <taxon>Fungi</taxon>
        <taxon>Fungi incertae sedis</taxon>
        <taxon>Mucoromycota</taxon>
        <taxon>Mucoromycotina</taxon>
        <taxon>Mucoromycetes</taxon>
        <taxon>Mucorales</taxon>
        <taxon>Mucorineae</taxon>
        <taxon>Rhizopodaceae</taxon>
        <taxon>Rhizopus</taxon>
    </lineage>
</organism>
<dbReference type="SUPFAM" id="SSF53098">
    <property type="entry name" value="Ribonuclease H-like"/>
    <property type="match status" value="1"/>
</dbReference>
<dbReference type="InterPro" id="IPR036397">
    <property type="entry name" value="RNaseH_sf"/>
</dbReference>
<dbReference type="InterPro" id="IPR047021">
    <property type="entry name" value="REXO1/3/4-like"/>
</dbReference>
<dbReference type="STRING" id="86630.A0A367JNY3"/>
<keyword evidence="10" id="KW-1185">Reference proteome</keyword>
<dbReference type="GO" id="GO:0005634">
    <property type="term" value="C:nucleus"/>
    <property type="evidence" value="ECO:0007669"/>
    <property type="project" value="UniProtKB-SubCell"/>
</dbReference>